<dbReference type="AlphaFoldDB" id="A0AAD1KRI5"/>
<gene>
    <name evidence="7" type="ORF">KB1_23170</name>
</gene>
<dbReference type="GO" id="GO:0005829">
    <property type="term" value="C:cytosol"/>
    <property type="evidence" value="ECO:0007669"/>
    <property type="project" value="TreeGrafter"/>
</dbReference>
<dbReference type="RefSeq" id="WP_002528201.1">
    <property type="nucleotide sequence ID" value="NZ_AP024747.1"/>
</dbReference>
<evidence type="ECO:0000313" key="7">
    <source>
        <dbReference type="EMBL" id="BCY26327.1"/>
    </source>
</evidence>
<dbReference type="EMBL" id="AP024747">
    <property type="protein sequence ID" value="BCY26327.1"/>
    <property type="molecule type" value="Genomic_DNA"/>
</dbReference>
<accession>A0AAD1KRI5</accession>
<organism evidence="7 8">
    <name type="scientific">Cutibacterium modestum</name>
    <dbReference type="NCBI Taxonomy" id="2559073"/>
    <lineage>
        <taxon>Bacteria</taxon>
        <taxon>Bacillati</taxon>
        <taxon>Actinomycetota</taxon>
        <taxon>Actinomycetes</taxon>
        <taxon>Propionibacteriales</taxon>
        <taxon>Propionibacteriaceae</taxon>
        <taxon>Cutibacterium</taxon>
    </lineage>
</organism>
<evidence type="ECO:0000256" key="1">
    <source>
        <dbReference type="ARBA" id="ARBA00007274"/>
    </source>
</evidence>
<dbReference type="GO" id="GO:0008374">
    <property type="term" value="F:O-acyltransferase activity"/>
    <property type="evidence" value="ECO:0007669"/>
    <property type="project" value="TreeGrafter"/>
</dbReference>
<dbReference type="PANTHER" id="PTHR23416">
    <property type="entry name" value="SIALIC ACID SYNTHASE-RELATED"/>
    <property type="match status" value="1"/>
</dbReference>
<dbReference type="PROSITE" id="PS00101">
    <property type="entry name" value="HEXAPEP_TRANSFERASES"/>
    <property type="match status" value="1"/>
</dbReference>
<feature type="region of interest" description="Disordered" evidence="5">
    <location>
        <begin position="1"/>
        <end position="36"/>
    </location>
</feature>
<dbReference type="InterPro" id="IPR051159">
    <property type="entry name" value="Hexapeptide_acetyltransf"/>
</dbReference>
<evidence type="ECO:0000256" key="5">
    <source>
        <dbReference type="SAM" id="MobiDB-lite"/>
    </source>
</evidence>
<dbReference type="PANTHER" id="PTHR23416:SF23">
    <property type="entry name" value="ACETYLTRANSFERASE C18B11.09C-RELATED"/>
    <property type="match status" value="1"/>
</dbReference>
<keyword evidence="4" id="KW-0012">Acyltransferase</keyword>
<proteinExistence type="inferred from homology"/>
<dbReference type="GO" id="GO:0016407">
    <property type="term" value="F:acetyltransferase activity"/>
    <property type="evidence" value="ECO:0007669"/>
    <property type="project" value="InterPro"/>
</dbReference>
<dbReference type="Pfam" id="PF12464">
    <property type="entry name" value="Mac"/>
    <property type="match status" value="1"/>
</dbReference>
<evidence type="ECO:0000259" key="6">
    <source>
        <dbReference type="SMART" id="SM01266"/>
    </source>
</evidence>
<dbReference type="InterPro" id="IPR018357">
    <property type="entry name" value="Hexapep_transf_CS"/>
</dbReference>
<dbReference type="Proteomes" id="UP000825072">
    <property type="component" value="Chromosome 1"/>
</dbReference>
<evidence type="ECO:0000256" key="2">
    <source>
        <dbReference type="ARBA" id="ARBA00022679"/>
    </source>
</evidence>
<keyword evidence="2" id="KW-0808">Transferase</keyword>
<dbReference type="InterPro" id="IPR001451">
    <property type="entry name" value="Hexapep"/>
</dbReference>
<dbReference type="Gene3D" id="2.160.10.10">
    <property type="entry name" value="Hexapeptide repeat proteins"/>
    <property type="match status" value="1"/>
</dbReference>
<dbReference type="FunFam" id="2.160.10.10:FF:000025">
    <property type="entry name" value="Hexapeptide-repeat containing-acetyltransferase"/>
    <property type="match status" value="1"/>
</dbReference>
<evidence type="ECO:0000313" key="8">
    <source>
        <dbReference type="Proteomes" id="UP000825072"/>
    </source>
</evidence>
<dbReference type="SMART" id="SM01266">
    <property type="entry name" value="Mac"/>
    <property type="match status" value="1"/>
</dbReference>
<dbReference type="SUPFAM" id="SSF51161">
    <property type="entry name" value="Trimeric LpxA-like enzymes"/>
    <property type="match status" value="1"/>
</dbReference>
<dbReference type="InterPro" id="IPR011004">
    <property type="entry name" value="Trimer_LpxA-like_sf"/>
</dbReference>
<dbReference type="GeneID" id="92881481"/>
<dbReference type="CDD" id="cd03357">
    <property type="entry name" value="LbH_MAT_GAT"/>
    <property type="match status" value="1"/>
</dbReference>
<evidence type="ECO:0000256" key="4">
    <source>
        <dbReference type="ARBA" id="ARBA00023315"/>
    </source>
</evidence>
<reference evidence="7" key="1">
    <citation type="submission" date="2021-06" db="EMBL/GenBank/DDBJ databases">
        <title>Genome sequence of Cutibacterium modestum strain KB17-24694.</title>
        <authorList>
            <person name="Dekio I."/>
            <person name="Asahina A."/>
            <person name="Nishida M."/>
        </authorList>
    </citation>
    <scope>NUCLEOTIDE SEQUENCE</scope>
    <source>
        <strain evidence="7">KB17-24694</strain>
    </source>
</reference>
<protein>
    <submittedName>
        <fullName evidence="7">Maltose O-acetyltransferase</fullName>
    </submittedName>
</protein>
<evidence type="ECO:0000256" key="3">
    <source>
        <dbReference type="ARBA" id="ARBA00022737"/>
    </source>
</evidence>
<sequence>MDPSTDGVGTPEAVGSLTWPESAISESPPDTVGSMTDHFAGDPRTNWERMLAGDLYIANDPENARIADRGARLADAYHRAFLNDPASARPLLADLLGELGEGAVIKPPLYVDYGENIHLGARSFVNYNLTARDVAEIRVGTDCQIGPNVQLLTPTHPIAPDLRRDRLEAAEPITIGNNAWLGGGAIVCPGVTIGNDSVIGAGAVVTKDIPAGSIAVGNPACVTGSVYDRKGE</sequence>
<dbReference type="InterPro" id="IPR024688">
    <property type="entry name" value="Mac_dom"/>
</dbReference>
<name>A0AAD1KRI5_9ACTN</name>
<comment type="similarity">
    <text evidence="1">Belongs to the transferase hexapeptide repeat family.</text>
</comment>
<keyword evidence="3" id="KW-0677">Repeat</keyword>
<dbReference type="Pfam" id="PF00132">
    <property type="entry name" value="Hexapep"/>
    <property type="match status" value="1"/>
</dbReference>
<feature type="domain" description="Maltose/galactoside acetyltransferase" evidence="6">
    <location>
        <begin position="47"/>
        <end position="101"/>
    </location>
</feature>